<sequence>MSRNIAHEEDELSGDFSERVSILLNAFKKPSVRPAVTGNEPELWLPVGVDIKKQMEIVLQEMMVNMNKHSKATQAFIGFSVVDNYLKIAYRDNGVGVANNKKTGMGLKNTVSRYPEN</sequence>
<gene>
    <name evidence="1" type="ORF">EPL05_19115</name>
</gene>
<dbReference type="SUPFAM" id="SSF55874">
    <property type="entry name" value="ATPase domain of HSP90 chaperone/DNA topoisomerase II/histidine kinase"/>
    <property type="match status" value="1"/>
</dbReference>
<accession>A0A444MJK3</accession>
<evidence type="ECO:0008006" key="3">
    <source>
        <dbReference type="Google" id="ProtNLM"/>
    </source>
</evidence>
<reference evidence="1 2" key="1">
    <citation type="submission" date="2019-01" db="EMBL/GenBank/DDBJ databases">
        <title>Mucilaginibacter antarcticum sp. nov., isolated from antarctic soil.</title>
        <authorList>
            <person name="Yan Y.-Q."/>
            <person name="Du Z.-J."/>
        </authorList>
    </citation>
    <scope>NUCLEOTIDE SEQUENCE [LARGE SCALE GENOMIC DNA]</scope>
    <source>
        <strain evidence="1 2">F01003</strain>
    </source>
</reference>
<comment type="caution">
    <text evidence="1">The sequence shown here is derived from an EMBL/GenBank/DDBJ whole genome shotgun (WGS) entry which is preliminary data.</text>
</comment>
<dbReference type="AlphaFoldDB" id="A0A444MJK3"/>
<organism evidence="1 2">
    <name type="scientific">Mucilaginibacter gilvus</name>
    <dbReference type="NCBI Taxonomy" id="2305909"/>
    <lineage>
        <taxon>Bacteria</taxon>
        <taxon>Pseudomonadati</taxon>
        <taxon>Bacteroidota</taxon>
        <taxon>Sphingobacteriia</taxon>
        <taxon>Sphingobacteriales</taxon>
        <taxon>Sphingobacteriaceae</taxon>
        <taxon>Mucilaginibacter</taxon>
    </lineage>
</organism>
<keyword evidence="2" id="KW-1185">Reference proteome</keyword>
<dbReference type="EMBL" id="SBIW01000009">
    <property type="protein sequence ID" value="RWY48557.1"/>
    <property type="molecule type" value="Genomic_DNA"/>
</dbReference>
<dbReference type="Proteomes" id="UP000286701">
    <property type="component" value="Unassembled WGS sequence"/>
</dbReference>
<dbReference type="RefSeq" id="WP_128535604.1">
    <property type="nucleotide sequence ID" value="NZ_SBIW01000009.1"/>
</dbReference>
<evidence type="ECO:0000313" key="2">
    <source>
        <dbReference type="Proteomes" id="UP000286701"/>
    </source>
</evidence>
<dbReference type="InterPro" id="IPR036890">
    <property type="entry name" value="HATPase_C_sf"/>
</dbReference>
<dbReference type="Gene3D" id="3.30.565.10">
    <property type="entry name" value="Histidine kinase-like ATPase, C-terminal domain"/>
    <property type="match status" value="1"/>
</dbReference>
<proteinExistence type="predicted"/>
<dbReference type="OrthoDB" id="943406at2"/>
<name>A0A444MJK3_9SPHI</name>
<protein>
    <recommendedName>
        <fullName evidence="3">ATP-binding protein</fullName>
    </recommendedName>
</protein>
<evidence type="ECO:0000313" key="1">
    <source>
        <dbReference type="EMBL" id="RWY48557.1"/>
    </source>
</evidence>